<organism evidence="1 2">
    <name type="scientific">Pseudomonas baetica</name>
    <dbReference type="NCBI Taxonomy" id="674054"/>
    <lineage>
        <taxon>Bacteria</taxon>
        <taxon>Pseudomonadati</taxon>
        <taxon>Pseudomonadota</taxon>
        <taxon>Gammaproteobacteria</taxon>
        <taxon>Pseudomonadales</taxon>
        <taxon>Pseudomonadaceae</taxon>
        <taxon>Pseudomonas</taxon>
    </lineage>
</organism>
<keyword evidence="2" id="KW-1185">Reference proteome</keyword>
<sequence length="89" mass="9761">MAIEGMIKGESLREMLGVGAQVDVTISAEQDSFVVLVGSGLTKCALQAKRGHIRRFKTLDSAAHYLNRIGCRYASVDLEHWTPAQRSIT</sequence>
<dbReference type="Proteomes" id="UP000232455">
    <property type="component" value="Unassembled WGS sequence"/>
</dbReference>
<evidence type="ECO:0000313" key="1">
    <source>
        <dbReference type="EMBL" id="PKA71568.1"/>
    </source>
</evidence>
<accession>A0ABX4Q4A9</accession>
<comment type="caution">
    <text evidence="1">The sequence shown here is derived from an EMBL/GenBank/DDBJ whole genome shotgun (WGS) entry which is preliminary data.</text>
</comment>
<reference evidence="1 2" key="1">
    <citation type="submission" date="2017-11" db="EMBL/GenBank/DDBJ databases">
        <title>Genome sequencing of a diverse group of Pseudomonas species.</title>
        <authorList>
            <person name="Loper J."/>
        </authorList>
    </citation>
    <scope>NUCLEOTIDE SEQUENCE [LARGE SCALE GENOMIC DNA]</scope>
    <source>
        <strain evidence="1 2">LMG 25716</strain>
    </source>
</reference>
<gene>
    <name evidence="1" type="ORF">ATI02_4552</name>
</gene>
<evidence type="ECO:0000313" key="2">
    <source>
        <dbReference type="Proteomes" id="UP000232455"/>
    </source>
</evidence>
<protein>
    <submittedName>
        <fullName evidence="1">Uncharacterized protein</fullName>
    </submittedName>
</protein>
<proteinExistence type="predicted"/>
<name>A0ABX4Q4A9_9PSED</name>
<dbReference type="EMBL" id="PHHE01000001">
    <property type="protein sequence ID" value="PKA71568.1"/>
    <property type="molecule type" value="Genomic_DNA"/>
</dbReference>
<dbReference type="RefSeq" id="WP_146166082.1">
    <property type="nucleotide sequence ID" value="NZ_PHHE01000001.1"/>
</dbReference>